<dbReference type="EMBL" id="CP070499">
    <property type="protein sequence ID" value="QSB15344.1"/>
    <property type="molecule type" value="Genomic_DNA"/>
</dbReference>
<feature type="transmembrane region" description="Helical" evidence="1">
    <location>
        <begin position="253"/>
        <end position="272"/>
    </location>
</feature>
<dbReference type="KEGG" id="nhy:JQS43_02975"/>
<dbReference type="GO" id="GO:0015627">
    <property type="term" value="C:type II protein secretion system complex"/>
    <property type="evidence" value="ECO:0007669"/>
    <property type="project" value="TreeGrafter"/>
</dbReference>
<keyword evidence="4" id="KW-1185">Reference proteome</keyword>
<protein>
    <submittedName>
        <fullName evidence="3">Helix-hairpin-helix domain-containing protein</fullName>
    </submittedName>
</protein>
<evidence type="ECO:0000313" key="3">
    <source>
        <dbReference type="EMBL" id="QSB15344.1"/>
    </source>
</evidence>
<accession>A0A895YBZ7</accession>
<dbReference type="PANTHER" id="PTHR21180">
    <property type="entry name" value="ENDONUCLEASE/EXONUCLEASE/PHOSPHATASE FAMILY DOMAIN-CONTAINING PROTEIN 1"/>
    <property type="match status" value="1"/>
</dbReference>
<dbReference type="NCBIfam" id="TIGR01167">
    <property type="entry name" value="LPXTG_anchor"/>
    <property type="match status" value="1"/>
</dbReference>
<keyword evidence="2" id="KW-0732">Signal</keyword>
<keyword evidence="1" id="KW-0812">Transmembrane</keyword>
<feature type="signal peptide" evidence="2">
    <location>
        <begin position="1"/>
        <end position="27"/>
    </location>
</feature>
<dbReference type="RefSeq" id="WP_239677519.1">
    <property type="nucleotide sequence ID" value="NZ_CP070499.1"/>
</dbReference>
<reference evidence="3" key="1">
    <citation type="submission" date="2021-02" db="EMBL/GenBank/DDBJ databases">
        <title>Natrosporangium hydrolyticum gen. nov., sp. nov, a haloalkaliphilic actinobacterium from a soda solonchak soil.</title>
        <authorList>
            <person name="Sorokin D.Y."/>
            <person name="Khijniak T.V."/>
            <person name="Zakharycheva A.P."/>
            <person name="Boueva O.V."/>
            <person name="Ariskina E.V."/>
            <person name="Hahnke R.L."/>
            <person name="Bunk B."/>
            <person name="Sproer C."/>
            <person name="Schumann P."/>
            <person name="Evtushenko L.I."/>
            <person name="Kublanov I.V."/>
        </authorList>
    </citation>
    <scope>NUCLEOTIDE SEQUENCE</scope>
    <source>
        <strain evidence="3">DSM 106523</strain>
    </source>
</reference>
<evidence type="ECO:0000313" key="4">
    <source>
        <dbReference type="Proteomes" id="UP000662857"/>
    </source>
</evidence>
<dbReference type="InterPro" id="IPR010994">
    <property type="entry name" value="RuvA_2-like"/>
</dbReference>
<keyword evidence="1" id="KW-1133">Transmembrane helix</keyword>
<gene>
    <name evidence="3" type="ORF">JQS43_02975</name>
</gene>
<feature type="chain" id="PRO_5034108379" evidence="2">
    <location>
        <begin position="28"/>
        <end position="281"/>
    </location>
</feature>
<dbReference type="GO" id="GO:0015628">
    <property type="term" value="P:protein secretion by the type II secretion system"/>
    <property type="evidence" value="ECO:0007669"/>
    <property type="project" value="TreeGrafter"/>
</dbReference>
<dbReference type="Gene3D" id="1.10.150.320">
    <property type="entry name" value="Photosystem II 12 kDa extrinsic protein"/>
    <property type="match status" value="1"/>
</dbReference>
<dbReference type="AlphaFoldDB" id="A0A895YBZ7"/>
<name>A0A895YBZ7_9ACTN</name>
<dbReference type="SUPFAM" id="SSF47781">
    <property type="entry name" value="RuvA domain 2-like"/>
    <property type="match status" value="1"/>
</dbReference>
<organism evidence="3 4">
    <name type="scientific">Natronosporangium hydrolyticum</name>
    <dbReference type="NCBI Taxonomy" id="2811111"/>
    <lineage>
        <taxon>Bacteria</taxon>
        <taxon>Bacillati</taxon>
        <taxon>Actinomycetota</taxon>
        <taxon>Actinomycetes</taxon>
        <taxon>Micromonosporales</taxon>
        <taxon>Micromonosporaceae</taxon>
        <taxon>Natronosporangium</taxon>
    </lineage>
</organism>
<proteinExistence type="predicted"/>
<evidence type="ECO:0000256" key="2">
    <source>
        <dbReference type="SAM" id="SignalP"/>
    </source>
</evidence>
<sequence>MRIKQFAATAAAGMVGGALALTGVAQAEETPLSIEIDGDCASLSVTFVNTTNFDFFGDVRIDGAAGTSDEWSDALISQGPLAGEVFGDRYEQVALPAGQTTTESVDLPAGSGERLVEAVVRRGPEQEWYVPWQSFTVDCGTTEDEDDADAGDDAGAGEELDCVDVNTADAETLQLLKHIGEARAQQILELRPFTSVEDLARVNGLSVDGSNLAELVAGGGGYLPLCGIESGSGGSGDDADADALPLTGNVTGMAASGAGVLLAAGAGLYLAARRRRVAFTA</sequence>
<dbReference type="Pfam" id="PF12836">
    <property type="entry name" value="HHH_3"/>
    <property type="match status" value="1"/>
</dbReference>
<dbReference type="InterPro" id="IPR051675">
    <property type="entry name" value="Endo/Exo/Phosphatase_dom_1"/>
</dbReference>
<dbReference type="PANTHER" id="PTHR21180:SF32">
    <property type="entry name" value="ENDONUCLEASE_EXONUCLEASE_PHOSPHATASE FAMILY DOMAIN-CONTAINING PROTEIN 1"/>
    <property type="match status" value="1"/>
</dbReference>
<keyword evidence="1" id="KW-0472">Membrane</keyword>
<evidence type="ECO:0000256" key="1">
    <source>
        <dbReference type="SAM" id="Phobius"/>
    </source>
</evidence>
<dbReference type="Proteomes" id="UP000662857">
    <property type="component" value="Chromosome"/>
</dbReference>